<sequence>MEHWSSNIETKFDAELGHKIDKEVRQALRPINLMQNLVLNPRYQIKNDVILPNNNKKMGKKHSINDTHEEQRLEWTATHTAGSDPQSGACVPRPLSDPWGGTGSKCFSSNGSMEVEQLDYKRVECLDH</sequence>
<evidence type="ECO:0000313" key="1">
    <source>
        <dbReference type="EMBL" id="KAH9644369.1"/>
    </source>
</evidence>
<evidence type="ECO:0000313" key="2">
    <source>
        <dbReference type="Proteomes" id="UP000814243"/>
    </source>
</evidence>
<organism evidence="1 2">
    <name type="scientific">Spodoptera exigua</name>
    <name type="common">Beet armyworm</name>
    <name type="synonym">Noctua fulgens</name>
    <dbReference type="NCBI Taxonomy" id="7107"/>
    <lineage>
        <taxon>Eukaryota</taxon>
        <taxon>Metazoa</taxon>
        <taxon>Ecdysozoa</taxon>
        <taxon>Arthropoda</taxon>
        <taxon>Hexapoda</taxon>
        <taxon>Insecta</taxon>
        <taxon>Pterygota</taxon>
        <taxon>Neoptera</taxon>
        <taxon>Endopterygota</taxon>
        <taxon>Lepidoptera</taxon>
        <taxon>Glossata</taxon>
        <taxon>Ditrysia</taxon>
        <taxon>Noctuoidea</taxon>
        <taxon>Noctuidae</taxon>
        <taxon>Amphipyrinae</taxon>
        <taxon>Spodoptera</taxon>
    </lineage>
</organism>
<dbReference type="AlphaFoldDB" id="A0A922MX10"/>
<accession>A0A922MX10</accession>
<protein>
    <submittedName>
        <fullName evidence="1">Uncharacterized protein</fullName>
    </submittedName>
</protein>
<dbReference type="EMBL" id="JACEFF010000086">
    <property type="protein sequence ID" value="KAH9644369.1"/>
    <property type="molecule type" value="Genomic_DNA"/>
</dbReference>
<gene>
    <name evidence="1" type="ORF">HF086_006397</name>
</gene>
<dbReference type="Proteomes" id="UP000814243">
    <property type="component" value="Unassembled WGS sequence"/>
</dbReference>
<name>A0A922MX10_SPOEX</name>
<proteinExistence type="predicted"/>
<comment type="caution">
    <text evidence="1">The sequence shown here is derived from an EMBL/GenBank/DDBJ whole genome shotgun (WGS) entry which is preliminary data.</text>
</comment>
<reference evidence="1" key="1">
    <citation type="journal article" date="2021" name="G3 (Bethesda)">
        <title>Genome and transcriptome analysis of the beet armyworm Spodoptera exigua reveals targets for pest control. .</title>
        <authorList>
            <person name="Simon S."/>
            <person name="Breeschoten T."/>
            <person name="Jansen H.J."/>
            <person name="Dirks R.P."/>
            <person name="Schranz M.E."/>
            <person name="Ros V.I.D."/>
        </authorList>
    </citation>
    <scope>NUCLEOTIDE SEQUENCE</scope>
    <source>
        <strain evidence="1">TB_SE_WUR_2020</strain>
    </source>
</reference>